<gene>
    <name evidence="1" type="ORF">SORBI_3008G087866</name>
</gene>
<keyword evidence="2" id="KW-1185">Reference proteome</keyword>
<reference evidence="2" key="2">
    <citation type="journal article" date="2018" name="Plant J.">
        <title>The Sorghum bicolor reference genome: improved assembly, gene annotations, a transcriptome atlas, and signatures of genome organization.</title>
        <authorList>
            <person name="McCormick R.F."/>
            <person name="Truong S.K."/>
            <person name="Sreedasyam A."/>
            <person name="Jenkins J."/>
            <person name="Shu S."/>
            <person name="Sims D."/>
            <person name="Kennedy M."/>
            <person name="Amirebrahimi M."/>
            <person name="Weers B.D."/>
            <person name="McKinley B."/>
            <person name="Mattison A."/>
            <person name="Morishige D.T."/>
            <person name="Grimwood J."/>
            <person name="Schmutz J."/>
            <person name="Mullet J.E."/>
        </authorList>
    </citation>
    <scope>NUCLEOTIDE SEQUENCE [LARGE SCALE GENOMIC DNA]</scope>
    <source>
        <strain evidence="2">cv. BTx623</strain>
    </source>
</reference>
<dbReference type="Gramene" id="OQU79003">
    <property type="protein sequence ID" value="OQU79003"/>
    <property type="gene ID" value="SORBI_3008G087866"/>
</dbReference>
<protein>
    <submittedName>
        <fullName evidence="1">Uncharacterized protein</fullName>
    </submittedName>
</protein>
<reference evidence="1 2" key="1">
    <citation type="journal article" date="2009" name="Nature">
        <title>The Sorghum bicolor genome and the diversification of grasses.</title>
        <authorList>
            <person name="Paterson A.H."/>
            <person name="Bowers J.E."/>
            <person name="Bruggmann R."/>
            <person name="Dubchak I."/>
            <person name="Grimwood J."/>
            <person name="Gundlach H."/>
            <person name="Haberer G."/>
            <person name="Hellsten U."/>
            <person name="Mitros T."/>
            <person name="Poliakov A."/>
            <person name="Schmutz J."/>
            <person name="Spannagl M."/>
            <person name="Tang H."/>
            <person name="Wang X."/>
            <person name="Wicker T."/>
            <person name="Bharti A.K."/>
            <person name="Chapman J."/>
            <person name="Feltus F.A."/>
            <person name="Gowik U."/>
            <person name="Grigoriev I.V."/>
            <person name="Lyons E."/>
            <person name="Maher C.A."/>
            <person name="Martis M."/>
            <person name="Narechania A."/>
            <person name="Otillar R.P."/>
            <person name="Penning B.W."/>
            <person name="Salamov A.A."/>
            <person name="Wang Y."/>
            <person name="Zhang L."/>
            <person name="Carpita N.C."/>
            <person name="Freeling M."/>
            <person name="Gingle A.R."/>
            <person name="Hash C.T."/>
            <person name="Keller B."/>
            <person name="Klein P."/>
            <person name="Kresovich S."/>
            <person name="McCann M.C."/>
            <person name="Ming R."/>
            <person name="Peterson D.G."/>
            <person name="Mehboob-ur-Rahman"/>
            <person name="Ware D."/>
            <person name="Westhoff P."/>
            <person name="Mayer K.F."/>
            <person name="Messing J."/>
            <person name="Rokhsar D.S."/>
        </authorList>
    </citation>
    <scope>NUCLEOTIDE SEQUENCE [LARGE SCALE GENOMIC DNA]</scope>
    <source>
        <strain evidence="2">cv. BTx623</strain>
    </source>
</reference>
<organism evidence="1 2">
    <name type="scientific">Sorghum bicolor</name>
    <name type="common">Sorghum</name>
    <name type="synonym">Sorghum vulgare</name>
    <dbReference type="NCBI Taxonomy" id="4558"/>
    <lineage>
        <taxon>Eukaryota</taxon>
        <taxon>Viridiplantae</taxon>
        <taxon>Streptophyta</taxon>
        <taxon>Embryophyta</taxon>
        <taxon>Tracheophyta</taxon>
        <taxon>Spermatophyta</taxon>
        <taxon>Magnoliopsida</taxon>
        <taxon>Liliopsida</taxon>
        <taxon>Poales</taxon>
        <taxon>Poaceae</taxon>
        <taxon>PACMAD clade</taxon>
        <taxon>Panicoideae</taxon>
        <taxon>Andropogonodae</taxon>
        <taxon>Andropogoneae</taxon>
        <taxon>Sorghinae</taxon>
        <taxon>Sorghum</taxon>
    </lineage>
</organism>
<dbReference type="AlphaFoldDB" id="A0A1Z5R5F8"/>
<evidence type="ECO:0000313" key="1">
    <source>
        <dbReference type="EMBL" id="OQU79003.1"/>
    </source>
</evidence>
<evidence type="ECO:0000313" key="2">
    <source>
        <dbReference type="Proteomes" id="UP000000768"/>
    </source>
</evidence>
<accession>A0A1Z5R5F8</accession>
<dbReference type="EMBL" id="CM000767">
    <property type="protein sequence ID" value="OQU79003.1"/>
    <property type="molecule type" value="Genomic_DNA"/>
</dbReference>
<dbReference type="Proteomes" id="UP000000768">
    <property type="component" value="Chromosome 8"/>
</dbReference>
<name>A0A1Z5R5F8_SORBI</name>
<proteinExistence type="predicted"/>
<dbReference type="InParanoid" id="A0A1Z5R5F8"/>
<sequence>MPNLLGMAFPRQPAVIDSFVGRHYRRRARQTKAINQIQVNRGLLYTWIIGWQYLHHLTSSCLTFLFHGFPASALISFVLAS</sequence>